<evidence type="ECO:0000313" key="2">
    <source>
        <dbReference type="Proteomes" id="UP000248168"/>
    </source>
</evidence>
<name>A0A330L8P8_9BACT</name>
<dbReference type="Proteomes" id="UP000248168">
    <property type="component" value="Unassembled WGS sequence"/>
</dbReference>
<evidence type="ECO:0008006" key="3">
    <source>
        <dbReference type="Google" id="ProtNLM"/>
    </source>
</evidence>
<dbReference type="Pfam" id="PF13489">
    <property type="entry name" value="Methyltransf_23"/>
    <property type="match status" value="1"/>
</dbReference>
<gene>
    <name evidence="1" type="ORF">NITLEN_40112</name>
</gene>
<dbReference type="OrthoDB" id="9791837at2"/>
<proteinExistence type="predicted"/>
<dbReference type="Gene3D" id="3.40.50.150">
    <property type="entry name" value="Vaccinia Virus protein VP39"/>
    <property type="match status" value="1"/>
</dbReference>
<dbReference type="InParanoid" id="A0A330L8P8"/>
<dbReference type="SUPFAM" id="SSF53335">
    <property type="entry name" value="S-adenosyl-L-methionine-dependent methyltransferases"/>
    <property type="match status" value="1"/>
</dbReference>
<protein>
    <recommendedName>
        <fullName evidence="3">Methyltransferase domain-containing protein</fullName>
    </recommendedName>
</protein>
<organism evidence="1 2">
    <name type="scientific">Nitrospira lenta</name>
    <dbReference type="NCBI Taxonomy" id="1436998"/>
    <lineage>
        <taxon>Bacteria</taxon>
        <taxon>Pseudomonadati</taxon>
        <taxon>Nitrospirota</taxon>
        <taxon>Nitrospiria</taxon>
        <taxon>Nitrospirales</taxon>
        <taxon>Nitrospiraceae</taxon>
        <taxon>Nitrospira</taxon>
    </lineage>
</organism>
<sequence>MWHRLLQAVLARRPVVYDGTFFREEWFQGWEELRYVLEQLVRESGHWRRVLDFGCGPGVMIDHMNTCGFDYVGCDYSDSAHRLYLSRFGAYPQQYVSQLSVVNMADFDVLLSFDVFEHMADDEIAQVLEASKPIPELFLNISRDWRTPGHINIRSDRAWTAFFKRHGLQLREDLTVRLRQRYRELRPGCQDRWDRNIFVLSRGRAV</sequence>
<reference evidence="2" key="1">
    <citation type="submission" date="2018-04" db="EMBL/GenBank/DDBJ databases">
        <authorList>
            <person name="Lucker S."/>
            <person name="Sakoula D."/>
        </authorList>
    </citation>
    <scope>NUCLEOTIDE SEQUENCE [LARGE SCALE GENOMIC DNA]</scope>
</reference>
<dbReference type="InterPro" id="IPR029063">
    <property type="entry name" value="SAM-dependent_MTases_sf"/>
</dbReference>
<evidence type="ECO:0000313" key="1">
    <source>
        <dbReference type="EMBL" id="SPP65639.1"/>
    </source>
</evidence>
<accession>A0A330L8P8</accession>
<dbReference type="RefSeq" id="WP_121989897.1">
    <property type="nucleotide sequence ID" value="NZ_OUNR01000017.1"/>
</dbReference>
<dbReference type="AlphaFoldDB" id="A0A330L8P8"/>
<keyword evidence="2" id="KW-1185">Reference proteome</keyword>
<dbReference type="EMBL" id="OUNR01000017">
    <property type="protein sequence ID" value="SPP65639.1"/>
    <property type="molecule type" value="Genomic_DNA"/>
</dbReference>